<evidence type="ECO:0000256" key="3">
    <source>
        <dbReference type="ARBA" id="ARBA00022705"/>
    </source>
</evidence>
<dbReference type="AlphaFoldDB" id="C9PR90"/>
<comment type="caution">
    <text evidence="8">The sequence shown here is derived from an EMBL/GenBank/DDBJ whole genome shotgun (WGS) entry which is preliminary data.</text>
</comment>
<dbReference type="HOGENOM" id="CLU_021047_0_0_6"/>
<evidence type="ECO:0000313" key="9">
    <source>
        <dbReference type="Proteomes" id="UP000005519"/>
    </source>
</evidence>
<dbReference type="GO" id="GO:0006281">
    <property type="term" value="P:DNA repair"/>
    <property type="evidence" value="ECO:0007669"/>
    <property type="project" value="UniProtKB-KW"/>
</dbReference>
<name>C9PR90_9PAST</name>
<dbReference type="Pfam" id="PF14743">
    <property type="entry name" value="DNA_ligase_OB_2"/>
    <property type="match status" value="1"/>
</dbReference>
<feature type="domain" description="ATP-dependent DNA ligase family profile" evidence="7">
    <location>
        <begin position="115"/>
        <end position="196"/>
    </location>
</feature>
<dbReference type="SUPFAM" id="SSF50249">
    <property type="entry name" value="Nucleic acid-binding proteins"/>
    <property type="match status" value="1"/>
</dbReference>
<keyword evidence="4" id="KW-0227">DNA damage</keyword>
<dbReference type="PANTHER" id="PTHR47810">
    <property type="entry name" value="DNA LIGASE"/>
    <property type="match status" value="1"/>
</dbReference>
<dbReference type="NCBIfam" id="NF006592">
    <property type="entry name" value="PRK09125.1"/>
    <property type="match status" value="1"/>
</dbReference>
<gene>
    <name evidence="8" type="primary">ligA</name>
    <name evidence="8" type="ORF">HMPREF0621_1514</name>
</gene>
<comment type="cofactor">
    <cofactor evidence="1">
        <name>a divalent metal cation</name>
        <dbReference type="ChEBI" id="CHEBI:60240"/>
    </cofactor>
</comment>
<sequence>MTIKREIMYQLIILLCVFTITAFAQSPELMLLETYKNQNIDGWVMSEKLDGVRGYWDGEKLYSKQGFVLSAPTYFLEKFPPFAIDGELFYQRNHFEFISSIVRSQEDKGWHQLKLYVFDVPNAKGNLFERLDTLKRYLDENPTPYIQIIEQIPIQNKTHLAQFLQEIERQKGEGVVLRNPNAGYERKRSQQILKLKTALEEVCKVVAHHKGKGQFENHFGSLTCENHYGQFKIGSGFTLSDRANPPPIGTEIRYKYRGLTNKGKPRFATFLRSSQSLSSKRK</sequence>
<dbReference type="GO" id="GO:0006260">
    <property type="term" value="P:DNA replication"/>
    <property type="evidence" value="ECO:0007669"/>
    <property type="project" value="UniProtKB-KW"/>
</dbReference>
<dbReference type="Proteomes" id="UP000005519">
    <property type="component" value="Unassembled WGS sequence"/>
</dbReference>
<keyword evidence="5" id="KW-0234">DNA repair</keyword>
<dbReference type="InterPro" id="IPR050326">
    <property type="entry name" value="NAD_dep_DNA_ligaseB"/>
</dbReference>
<dbReference type="InterPro" id="IPR012310">
    <property type="entry name" value="DNA_ligase_ATP-dep_cent"/>
</dbReference>
<dbReference type="PROSITE" id="PS00333">
    <property type="entry name" value="DNA_LIGASE_A2"/>
    <property type="match status" value="1"/>
</dbReference>
<evidence type="ECO:0000313" key="8">
    <source>
        <dbReference type="EMBL" id="EEX49991.1"/>
    </source>
</evidence>
<dbReference type="PROSITE" id="PS50160">
    <property type="entry name" value="DNA_LIGASE_A3"/>
    <property type="match status" value="1"/>
</dbReference>
<evidence type="ECO:0000256" key="1">
    <source>
        <dbReference type="ARBA" id="ARBA00001968"/>
    </source>
</evidence>
<dbReference type="CDD" id="cd08041">
    <property type="entry name" value="OBF_kDNA_ligase_like"/>
    <property type="match status" value="1"/>
</dbReference>
<dbReference type="STRING" id="667128.HMPREF0621_1514"/>
<evidence type="ECO:0000256" key="6">
    <source>
        <dbReference type="ARBA" id="ARBA00034003"/>
    </source>
</evidence>
<dbReference type="Pfam" id="PF01068">
    <property type="entry name" value="DNA_ligase_A_M"/>
    <property type="match status" value="1"/>
</dbReference>
<dbReference type="GO" id="GO:0005524">
    <property type="term" value="F:ATP binding"/>
    <property type="evidence" value="ECO:0007669"/>
    <property type="project" value="InterPro"/>
</dbReference>
<accession>C9PR90</accession>
<keyword evidence="9" id="KW-1185">Reference proteome</keyword>
<dbReference type="InterPro" id="IPR012340">
    <property type="entry name" value="NA-bd_OB-fold"/>
</dbReference>
<dbReference type="InterPro" id="IPR016059">
    <property type="entry name" value="DNA_ligase_ATP-dep_CS"/>
</dbReference>
<keyword evidence="2 8" id="KW-0436">Ligase</keyword>
<proteinExistence type="predicted"/>
<dbReference type="Gene3D" id="3.30.470.30">
    <property type="entry name" value="DNA ligase/mRNA capping enzyme"/>
    <property type="match status" value="1"/>
</dbReference>
<dbReference type="EC" id="6.5.1.1" evidence="8"/>
<dbReference type="EMBL" id="ACZR01000014">
    <property type="protein sequence ID" value="EEX49991.1"/>
    <property type="molecule type" value="Genomic_DNA"/>
</dbReference>
<evidence type="ECO:0000259" key="7">
    <source>
        <dbReference type="PROSITE" id="PS50160"/>
    </source>
</evidence>
<dbReference type="CDD" id="cd07896">
    <property type="entry name" value="Adenylation_kDNA_ligase_like"/>
    <property type="match status" value="1"/>
</dbReference>
<keyword evidence="3" id="KW-0235">DNA replication</keyword>
<dbReference type="PANTHER" id="PTHR47810:SF1">
    <property type="entry name" value="DNA LIGASE B"/>
    <property type="match status" value="1"/>
</dbReference>
<dbReference type="InterPro" id="IPR029319">
    <property type="entry name" value="DNA_ligase_OB"/>
</dbReference>
<evidence type="ECO:0000256" key="4">
    <source>
        <dbReference type="ARBA" id="ARBA00022763"/>
    </source>
</evidence>
<comment type="catalytic activity">
    <reaction evidence="6">
        <text>ATP + (deoxyribonucleotide)n-3'-hydroxyl + 5'-phospho-(deoxyribonucleotide)m = (deoxyribonucleotide)n+m + AMP + diphosphate.</text>
        <dbReference type="EC" id="6.5.1.1"/>
    </reaction>
</comment>
<evidence type="ECO:0000256" key="5">
    <source>
        <dbReference type="ARBA" id="ARBA00023204"/>
    </source>
</evidence>
<dbReference type="SUPFAM" id="SSF56091">
    <property type="entry name" value="DNA ligase/mRNA capping enzyme, catalytic domain"/>
    <property type="match status" value="1"/>
</dbReference>
<dbReference type="GO" id="GO:0006310">
    <property type="term" value="P:DNA recombination"/>
    <property type="evidence" value="ECO:0007669"/>
    <property type="project" value="InterPro"/>
</dbReference>
<evidence type="ECO:0000256" key="2">
    <source>
        <dbReference type="ARBA" id="ARBA00022598"/>
    </source>
</evidence>
<protein>
    <submittedName>
        <fullName evidence="8">ATP-dependent DNA ligase domain protein</fullName>
        <ecNumber evidence="8">6.5.1.1</ecNumber>
    </submittedName>
</protein>
<reference evidence="8 9" key="1">
    <citation type="submission" date="2009-10" db="EMBL/GenBank/DDBJ databases">
        <authorList>
            <person name="Muzny D."/>
            <person name="Qin X."/>
            <person name="Deng J."/>
            <person name="Jiang H."/>
            <person name="Liu Y."/>
            <person name="Qu J."/>
            <person name="Song X.-Z."/>
            <person name="Zhang L."/>
            <person name="Thornton R."/>
            <person name="Coyle M."/>
            <person name="Francisco L."/>
            <person name="Jackson L."/>
            <person name="Javaid M."/>
            <person name="Korchina V."/>
            <person name="Kovar C."/>
            <person name="Mata R."/>
            <person name="Mathew T."/>
            <person name="Ngo R."/>
            <person name="Nguyen L."/>
            <person name="Nguyen N."/>
            <person name="Okwuonu G."/>
            <person name="Ongeri F."/>
            <person name="Pham C."/>
            <person name="Simmons D."/>
            <person name="Wilczek-Boney K."/>
            <person name="Hale W."/>
            <person name="Jakkamsetti A."/>
            <person name="Pham P."/>
            <person name="Ruth R."/>
            <person name="San Lucas F."/>
            <person name="Warren J."/>
            <person name="Zhang J."/>
            <person name="Zhao Z."/>
            <person name="Zhou C."/>
            <person name="Zhu D."/>
            <person name="Lee S."/>
            <person name="Bess C."/>
            <person name="Blankenburg K."/>
            <person name="Forbes L."/>
            <person name="Fu Q."/>
            <person name="Gubbala S."/>
            <person name="Hirani K."/>
            <person name="Jayaseelan J.C."/>
            <person name="Lara F."/>
            <person name="Munidasa M."/>
            <person name="Palculict T."/>
            <person name="Patil S."/>
            <person name="Pu L.-L."/>
            <person name="Saada N."/>
            <person name="Tang L."/>
            <person name="Weissenberger G."/>
            <person name="Zhu Y."/>
            <person name="Hemphill L."/>
            <person name="Shang Y."/>
            <person name="Youmans B."/>
            <person name="Ayvaz T."/>
            <person name="Ross M."/>
            <person name="Santibanez J."/>
            <person name="Aqrawi P."/>
            <person name="Gross S."/>
            <person name="Joshi V."/>
            <person name="Fowler G."/>
            <person name="Nazareth L."/>
            <person name="Reid J."/>
            <person name="Worley K."/>
            <person name="Petrosino J."/>
            <person name="Highlander S."/>
            <person name="Gibbs R."/>
        </authorList>
    </citation>
    <scope>NUCLEOTIDE SEQUENCE [LARGE SCALE GENOMIC DNA]</scope>
    <source>
        <strain evidence="8 9">ATCC 43325</strain>
    </source>
</reference>
<dbReference type="Gene3D" id="3.30.1490.70">
    <property type="match status" value="1"/>
</dbReference>
<dbReference type="Gene3D" id="2.40.50.140">
    <property type="entry name" value="Nucleic acid-binding proteins"/>
    <property type="match status" value="1"/>
</dbReference>
<organism evidence="8 9">
    <name type="scientific">Pasteurella dagmatis ATCC 43325</name>
    <dbReference type="NCBI Taxonomy" id="667128"/>
    <lineage>
        <taxon>Bacteria</taxon>
        <taxon>Pseudomonadati</taxon>
        <taxon>Pseudomonadota</taxon>
        <taxon>Gammaproteobacteria</taxon>
        <taxon>Pasteurellales</taxon>
        <taxon>Pasteurellaceae</taxon>
        <taxon>Pasteurella</taxon>
    </lineage>
</organism>
<dbReference type="GO" id="GO:0003910">
    <property type="term" value="F:DNA ligase (ATP) activity"/>
    <property type="evidence" value="ECO:0007669"/>
    <property type="project" value="UniProtKB-EC"/>
</dbReference>